<protein>
    <submittedName>
        <fullName evidence="1">Uncharacterized protein</fullName>
    </submittedName>
</protein>
<proteinExistence type="predicted"/>
<accession>A0A1G1Y616</accession>
<dbReference type="Proteomes" id="UP000178747">
    <property type="component" value="Unassembled WGS sequence"/>
</dbReference>
<dbReference type="EMBL" id="MHIH01000018">
    <property type="protein sequence ID" value="OGY47783.1"/>
    <property type="molecule type" value="Genomic_DNA"/>
</dbReference>
<evidence type="ECO:0000313" key="1">
    <source>
        <dbReference type="EMBL" id="OGY47783.1"/>
    </source>
</evidence>
<dbReference type="AlphaFoldDB" id="A0A1G1Y616"/>
<organism evidence="1 2">
    <name type="scientific">Candidatus Buchananbacteria bacterium RIFCSPHIGHO2_02_FULL_38_8</name>
    <dbReference type="NCBI Taxonomy" id="1797538"/>
    <lineage>
        <taxon>Bacteria</taxon>
        <taxon>Candidatus Buchananiibacteriota</taxon>
    </lineage>
</organism>
<evidence type="ECO:0000313" key="2">
    <source>
        <dbReference type="Proteomes" id="UP000178747"/>
    </source>
</evidence>
<gene>
    <name evidence="1" type="ORF">A3J62_01070</name>
</gene>
<reference evidence="1 2" key="1">
    <citation type="journal article" date="2016" name="Nat. Commun.">
        <title>Thousands of microbial genomes shed light on interconnected biogeochemical processes in an aquifer system.</title>
        <authorList>
            <person name="Anantharaman K."/>
            <person name="Brown C.T."/>
            <person name="Hug L.A."/>
            <person name="Sharon I."/>
            <person name="Castelle C.J."/>
            <person name="Probst A.J."/>
            <person name="Thomas B.C."/>
            <person name="Singh A."/>
            <person name="Wilkins M.J."/>
            <person name="Karaoz U."/>
            <person name="Brodie E.L."/>
            <person name="Williams K.H."/>
            <person name="Hubbard S.S."/>
            <person name="Banfield J.F."/>
        </authorList>
    </citation>
    <scope>NUCLEOTIDE SEQUENCE [LARGE SCALE GENOMIC DNA]</scope>
</reference>
<comment type="caution">
    <text evidence="1">The sequence shown here is derived from an EMBL/GenBank/DDBJ whole genome shotgun (WGS) entry which is preliminary data.</text>
</comment>
<name>A0A1G1Y616_9BACT</name>
<sequence>MFDKKNILINNQISAFGLEHLIISKGGILMANGKILEPVAMSQELSHLRQIKGKRGGLKKQLRQADFSWFLRLLQALLKKDILLEDPLCDEYVSTFVCRGEGWRLLDYFFRACRDKDITTDDLQAFLIFFFVWLNGKPELSCQIIKKSQKDSNVKNSFQWLTFALLKRQGEVVVCEPTTANVFRIDKERSVAYFFWPVPAARQETAKQWLAEVQEVSRVEDQAIENARQRKPDWKATDTVWERITREAAYGLHLDGGDYLRFRLTELNGIRLEVVMLHPEESFPDARVIFEATTLGITDDFYAELRDGRLVGIETLWCEEICWLVTMAVLAGYWCIVSPNDDGCLVEALESCHNHGNGKDCTRRPAKPHPLRLRPGYQASREAIDACIRFRGREPRPGYSFRVPKKVSQTDCCGRVSATITQQVIESLTNMAV</sequence>